<protein>
    <submittedName>
        <fullName evidence="1">Uncharacterized protein</fullName>
    </submittedName>
</protein>
<organism evidence="1 2">
    <name type="scientific">Streptomyces clavifer</name>
    <dbReference type="NCBI Taxonomy" id="68188"/>
    <lineage>
        <taxon>Bacteria</taxon>
        <taxon>Bacillati</taxon>
        <taxon>Actinomycetota</taxon>
        <taxon>Actinomycetes</taxon>
        <taxon>Kitasatosporales</taxon>
        <taxon>Streptomycetaceae</taxon>
        <taxon>Streptomyces</taxon>
    </lineage>
</organism>
<dbReference type="EMBL" id="JAGINS010000001">
    <property type="protein sequence ID" value="MBP2360142.1"/>
    <property type="molecule type" value="Genomic_DNA"/>
</dbReference>
<evidence type="ECO:0000313" key="1">
    <source>
        <dbReference type="EMBL" id="MBP2360142.1"/>
    </source>
</evidence>
<dbReference type="RefSeq" id="WP_209470087.1">
    <property type="nucleotide sequence ID" value="NZ_BMWJ01000004.1"/>
</dbReference>
<accession>A0ABS4V8B4</accession>
<comment type="caution">
    <text evidence="1">The sequence shown here is derived from an EMBL/GenBank/DDBJ whole genome shotgun (WGS) entry which is preliminary data.</text>
</comment>
<reference evidence="1 2" key="1">
    <citation type="submission" date="2021-03" db="EMBL/GenBank/DDBJ databases">
        <title>Sequencing the genomes of 1000 actinobacteria strains.</title>
        <authorList>
            <person name="Klenk H.-P."/>
        </authorList>
    </citation>
    <scope>NUCLEOTIDE SEQUENCE [LARGE SCALE GENOMIC DNA]</scope>
    <source>
        <strain evidence="1 2">DSM 40843</strain>
    </source>
</reference>
<sequence>MANLAPLRAAEQAVTIEAARAYVANIRPIDMSNAGTLAGHLMAAETLLMTLVKAFEEHPGE</sequence>
<name>A0ABS4V8B4_9ACTN</name>
<evidence type="ECO:0000313" key="2">
    <source>
        <dbReference type="Proteomes" id="UP001519311"/>
    </source>
</evidence>
<dbReference type="Proteomes" id="UP001519311">
    <property type="component" value="Unassembled WGS sequence"/>
</dbReference>
<proteinExistence type="predicted"/>
<keyword evidence="2" id="KW-1185">Reference proteome</keyword>
<gene>
    <name evidence="1" type="ORF">JOF59_002542</name>
</gene>